<reference evidence="3" key="1">
    <citation type="journal article" date="2020" name="mSystems">
        <title>Genome- and Community-Level Interaction Insights into Carbon Utilization and Element Cycling Functions of Hydrothermarchaeota in Hydrothermal Sediment.</title>
        <authorList>
            <person name="Zhou Z."/>
            <person name="Liu Y."/>
            <person name="Xu W."/>
            <person name="Pan J."/>
            <person name="Luo Z.H."/>
            <person name="Li M."/>
        </authorList>
    </citation>
    <scope>NUCLEOTIDE SEQUENCE [LARGE SCALE GENOMIC DNA]</scope>
    <source>
        <strain evidence="3">SpSt-339</strain>
    </source>
</reference>
<dbReference type="InterPro" id="IPR052336">
    <property type="entry name" value="MlaD_Phospholipid_Transporter"/>
</dbReference>
<dbReference type="PANTHER" id="PTHR33371">
    <property type="entry name" value="INTERMEMBRANE PHOSPHOLIPID TRANSPORT SYSTEM BINDING PROTEIN MLAD-RELATED"/>
    <property type="match status" value="1"/>
</dbReference>
<dbReference type="InterPro" id="IPR003399">
    <property type="entry name" value="Mce/MlaD"/>
</dbReference>
<dbReference type="AlphaFoldDB" id="A0A7C2P0P5"/>
<evidence type="ECO:0000313" key="3">
    <source>
        <dbReference type="EMBL" id="HEN15794.1"/>
    </source>
</evidence>
<dbReference type="Pfam" id="PF02470">
    <property type="entry name" value="MlaD"/>
    <property type="match status" value="1"/>
</dbReference>
<evidence type="ECO:0000259" key="2">
    <source>
        <dbReference type="Pfam" id="PF02470"/>
    </source>
</evidence>
<sequence>MNERRLQFAVGLMVLVAMSIGSALVIRFGDLSREFQDRYQLLVHLESAGGLYPSAPVLMSGLSIGSVKSLEFDPDGGVLVTVDIRQEVKLRNDSVPIVARSLLGETAIEFVPGRTGDFLPPGSRVKGQSASDPMAAIARLETRAVTVLDAFAATSREWQQVAANVNSLMQKHEGQLDIVIERAAQSLQQFTVTMQSANQMLVEANKIVADPRAQQAMRETLVALPRLVNETQATITATRGAVENINRNLINLAQVTEPVGQRGPVLVARLESSLTSLDSLLGELNQLAHAVNTPNGSVQKFAADPALYENLNRSAQSLAILLKNLDPVLTDLREFSDKIARNPELLGVGGAMRPSSGLRDTDLLQQQPAAQQAPRTPTPSRATFRSQN</sequence>
<evidence type="ECO:0000256" key="1">
    <source>
        <dbReference type="SAM" id="MobiDB-lite"/>
    </source>
</evidence>
<feature type="compositionally biased region" description="Low complexity" evidence="1">
    <location>
        <begin position="365"/>
        <end position="374"/>
    </location>
</feature>
<dbReference type="EMBL" id="DSOK01000287">
    <property type="protein sequence ID" value="HEN15794.1"/>
    <property type="molecule type" value="Genomic_DNA"/>
</dbReference>
<accession>A0A7C2P0P5</accession>
<organism evidence="3">
    <name type="scientific">Schlesneria paludicola</name>
    <dbReference type="NCBI Taxonomy" id="360056"/>
    <lineage>
        <taxon>Bacteria</taxon>
        <taxon>Pseudomonadati</taxon>
        <taxon>Planctomycetota</taxon>
        <taxon>Planctomycetia</taxon>
        <taxon>Planctomycetales</taxon>
        <taxon>Planctomycetaceae</taxon>
        <taxon>Schlesneria</taxon>
    </lineage>
</organism>
<comment type="caution">
    <text evidence="3">The sequence shown here is derived from an EMBL/GenBank/DDBJ whole genome shotgun (WGS) entry which is preliminary data.</text>
</comment>
<feature type="domain" description="Mce/MlaD" evidence="2">
    <location>
        <begin position="39"/>
        <end position="113"/>
    </location>
</feature>
<feature type="region of interest" description="Disordered" evidence="1">
    <location>
        <begin position="351"/>
        <end position="388"/>
    </location>
</feature>
<proteinExistence type="predicted"/>
<name>A0A7C2P0P5_9PLAN</name>
<gene>
    <name evidence="3" type="ORF">ENQ76_10050</name>
</gene>
<protein>
    <submittedName>
        <fullName evidence="3">MCE family protein</fullName>
    </submittedName>
</protein>
<feature type="compositionally biased region" description="Polar residues" evidence="1">
    <location>
        <begin position="378"/>
        <end position="388"/>
    </location>
</feature>
<dbReference type="PANTHER" id="PTHR33371:SF4">
    <property type="entry name" value="INTERMEMBRANE PHOSPHOLIPID TRANSPORT SYSTEM BINDING PROTEIN MLAD"/>
    <property type="match status" value="1"/>
</dbReference>
<dbReference type="Gene3D" id="1.20.58.60">
    <property type="match status" value="1"/>
</dbReference>